<dbReference type="RefSeq" id="WP_345634048.1">
    <property type="nucleotide sequence ID" value="NZ_BAABJQ010000018.1"/>
</dbReference>
<comment type="caution">
    <text evidence="3">The sequence shown here is derived from an EMBL/GenBank/DDBJ whole genome shotgun (WGS) entry which is preliminary data.</text>
</comment>
<evidence type="ECO:0000256" key="1">
    <source>
        <dbReference type="SAM" id="MobiDB-lite"/>
    </source>
</evidence>
<evidence type="ECO:0000259" key="2">
    <source>
        <dbReference type="SMART" id="SM00860"/>
    </source>
</evidence>
<dbReference type="Proteomes" id="UP001501570">
    <property type="component" value="Unassembled WGS sequence"/>
</dbReference>
<keyword evidence="4" id="KW-1185">Reference proteome</keyword>
<name>A0ABP9SAF5_9ACTN</name>
<evidence type="ECO:0000313" key="4">
    <source>
        <dbReference type="Proteomes" id="UP001501570"/>
    </source>
</evidence>
<feature type="compositionally biased region" description="Basic and acidic residues" evidence="1">
    <location>
        <begin position="202"/>
        <end position="212"/>
    </location>
</feature>
<sequence>MATHIEQSWFRIERWLATHAPRTATTLRPPAEPAAIAECRRITGVTFPDDLIASLLRHDGSAPEYPSFVLPGGYRPMPVADIAPAWRISTGGPARTDGLALASGPAPASGLAPAGAEGPLPGGYWHPKWIPFADTNALDALLVDCRLGENRGAVGTHRRGDGDGARLGHWPSVGALLMEVADALEWRRPVGRWLPVTLDGRLTWEPRDEPHPAPRSLSEPVPAAPN</sequence>
<gene>
    <name evidence="3" type="ORF">GCM10023322_53070</name>
</gene>
<dbReference type="EMBL" id="BAABJQ010000018">
    <property type="protein sequence ID" value="GAA5192775.1"/>
    <property type="molecule type" value="Genomic_DNA"/>
</dbReference>
<protein>
    <recommendedName>
        <fullName evidence="2">Knr4/Smi1-like domain-containing protein</fullName>
    </recommendedName>
</protein>
<feature type="domain" description="Knr4/Smi1-like" evidence="2">
    <location>
        <begin position="30"/>
        <end position="179"/>
    </location>
</feature>
<dbReference type="SMART" id="SM00860">
    <property type="entry name" value="SMI1_KNR4"/>
    <property type="match status" value="1"/>
</dbReference>
<dbReference type="InterPro" id="IPR018958">
    <property type="entry name" value="Knr4/Smi1-like_dom"/>
</dbReference>
<organism evidence="3 4">
    <name type="scientific">Rugosimonospora acidiphila</name>
    <dbReference type="NCBI Taxonomy" id="556531"/>
    <lineage>
        <taxon>Bacteria</taxon>
        <taxon>Bacillati</taxon>
        <taxon>Actinomycetota</taxon>
        <taxon>Actinomycetes</taxon>
        <taxon>Micromonosporales</taxon>
        <taxon>Micromonosporaceae</taxon>
        <taxon>Rugosimonospora</taxon>
    </lineage>
</organism>
<evidence type="ECO:0000313" key="3">
    <source>
        <dbReference type="EMBL" id="GAA5192775.1"/>
    </source>
</evidence>
<proteinExistence type="predicted"/>
<accession>A0ABP9SAF5</accession>
<feature type="region of interest" description="Disordered" evidence="1">
    <location>
        <begin position="202"/>
        <end position="226"/>
    </location>
</feature>
<reference evidence="4" key="1">
    <citation type="journal article" date="2019" name="Int. J. Syst. Evol. Microbiol.">
        <title>The Global Catalogue of Microorganisms (GCM) 10K type strain sequencing project: providing services to taxonomists for standard genome sequencing and annotation.</title>
        <authorList>
            <consortium name="The Broad Institute Genomics Platform"/>
            <consortium name="The Broad Institute Genome Sequencing Center for Infectious Disease"/>
            <person name="Wu L."/>
            <person name="Ma J."/>
        </authorList>
    </citation>
    <scope>NUCLEOTIDE SEQUENCE [LARGE SCALE GENOMIC DNA]</scope>
    <source>
        <strain evidence="4">JCM 18304</strain>
    </source>
</reference>
<dbReference type="Pfam" id="PF09346">
    <property type="entry name" value="SMI1_KNR4"/>
    <property type="match status" value="1"/>
</dbReference>